<dbReference type="Pfam" id="PF00753">
    <property type="entry name" value="Lactamase_B"/>
    <property type="match status" value="1"/>
</dbReference>
<accession>A0A1G5FY18</accession>
<protein>
    <submittedName>
        <fullName evidence="2">Glyoxylase, beta-lactamase superfamily II</fullName>
    </submittedName>
</protein>
<proteinExistence type="predicted"/>
<dbReference type="OrthoDB" id="9761531at2"/>
<dbReference type="Gene3D" id="3.60.15.10">
    <property type="entry name" value="Ribonuclease Z/Hydroxyacylglutathione hydrolase-like"/>
    <property type="match status" value="1"/>
</dbReference>
<name>A0A1G5FY18_9FIRM</name>
<dbReference type="InterPro" id="IPR050662">
    <property type="entry name" value="Sec-metab_biosynth-thioest"/>
</dbReference>
<evidence type="ECO:0000313" key="3">
    <source>
        <dbReference type="Proteomes" id="UP000198636"/>
    </source>
</evidence>
<dbReference type="STRING" id="1120976.SAMN03080606_01516"/>
<dbReference type="Proteomes" id="UP000198636">
    <property type="component" value="Unassembled WGS sequence"/>
</dbReference>
<gene>
    <name evidence="2" type="ORF">SAMN03080606_01516</name>
</gene>
<dbReference type="SMART" id="SM00849">
    <property type="entry name" value="Lactamase_B"/>
    <property type="match status" value="1"/>
</dbReference>
<dbReference type="EMBL" id="FMUS01000008">
    <property type="protein sequence ID" value="SCY43488.1"/>
    <property type="molecule type" value="Genomic_DNA"/>
</dbReference>
<evidence type="ECO:0000259" key="1">
    <source>
        <dbReference type="SMART" id="SM00849"/>
    </source>
</evidence>
<sequence>MIRHELTEEIIEYIFDPEEGKHFANKIVVLLNKNKVMLIDTGYEFQALEVLEDLNSRNQVIEGIIISHFHSDHMNGLKVLPKATIYGSSEYKTTLEMWTSQEEHKYFTPDVSVKEPYVIKFGNHNIEMIPFPGHSICGILVSINNKYLHISDELMFSNEGQPLLPCVAGKEGVKAQLESIKKLKNYTEHTFIPAHGATITDKEKIEEIIINTEKYLNAILSNNGKITYEEAVKDCSREFLHKEWHRFVYE</sequence>
<dbReference type="InterPro" id="IPR001279">
    <property type="entry name" value="Metallo-B-lactamas"/>
</dbReference>
<feature type="domain" description="Metallo-beta-lactamase" evidence="1">
    <location>
        <begin position="24"/>
        <end position="195"/>
    </location>
</feature>
<dbReference type="InterPro" id="IPR036866">
    <property type="entry name" value="RibonucZ/Hydroxyglut_hydro"/>
</dbReference>
<dbReference type="RefSeq" id="WP_091541834.1">
    <property type="nucleotide sequence ID" value="NZ_FMUS01000008.1"/>
</dbReference>
<dbReference type="CDD" id="cd06262">
    <property type="entry name" value="metallo-hydrolase-like_MBL-fold"/>
    <property type="match status" value="1"/>
</dbReference>
<reference evidence="2 3" key="1">
    <citation type="submission" date="2016-10" db="EMBL/GenBank/DDBJ databases">
        <authorList>
            <person name="de Groot N.N."/>
        </authorList>
    </citation>
    <scope>NUCLEOTIDE SEQUENCE [LARGE SCALE GENOMIC DNA]</scope>
    <source>
        <strain evidence="2 3">DSM 18978</strain>
    </source>
</reference>
<dbReference type="SUPFAM" id="SSF56281">
    <property type="entry name" value="Metallo-hydrolase/oxidoreductase"/>
    <property type="match status" value="1"/>
</dbReference>
<keyword evidence="3" id="KW-1185">Reference proteome</keyword>
<dbReference type="PANTHER" id="PTHR23131">
    <property type="entry name" value="ENDORIBONUCLEASE LACTB2"/>
    <property type="match status" value="1"/>
</dbReference>
<evidence type="ECO:0000313" key="2">
    <source>
        <dbReference type="EMBL" id="SCY43488.1"/>
    </source>
</evidence>
<dbReference type="AlphaFoldDB" id="A0A1G5FY18"/>
<organism evidence="2 3">
    <name type="scientific">Alkaliphilus peptidifermentans DSM 18978</name>
    <dbReference type="NCBI Taxonomy" id="1120976"/>
    <lineage>
        <taxon>Bacteria</taxon>
        <taxon>Bacillati</taxon>
        <taxon>Bacillota</taxon>
        <taxon>Clostridia</taxon>
        <taxon>Peptostreptococcales</taxon>
        <taxon>Natronincolaceae</taxon>
        <taxon>Alkaliphilus</taxon>
    </lineage>
</organism>
<dbReference type="PANTHER" id="PTHR23131:SF4">
    <property type="entry name" value="METALLO-BETA-LACTAMASE SUPERFAMILY POTEIN"/>
    <property type="match status" value="1"/>
</dbReference>